<sequence>MDRPAKRPKLLSDDESGDDQGVPVQPAKTKASVNGFKVNEEYAQRFEHNKKREEKDRLEEKYGKDSHTSNRKRGRDDADDSEDTEEDESEDDEAELVTEDVDKEIFATLNAIKSRDPRVYDQNVKFYRDFEPEVEDEVAMVQKKEKPMYLQDYHRQNLLAGHTGEDEGIEPAPPRTYQQEQDAMKRELVGAMHATANGSKAASSDDEDDDDLLVAKSKPKHSILPIPQPQPKPQQITETDIARADKDPETYLSNFMASRAWLPTSSGNGTTHFQAFDSDDSEEEKRAEQFEEAYNMRFEDPKTANEKLQSFARDVGKYSVRRESEKKGARQRARDREKEEREARRREREEEKARLRRLKIEEAEEKVSRIREAAGLRGKEVSIEEWRDVIEGDFDDAEWEEVMRRRFGEEYYAAPDGFGGDDDEGSGARQKKSKVKKPKWEDDIDIKDLVPEFDEEESKKAAFTLSAEDEEEDEEGSEDEGGVPVDPSASDDSETAHPSKKRKKTKKDRTREKADSKRRSRLERRQIESLVDTTTLPLALTNPTSGTGTGAGVGFRYRETSPTTFGLSARDILFADDTQLNQYAGLKKLTGWREEEKKKRDRKKFSKKQRLREWRREVFGRAEEPVGGFERMLGVEEKGGDVDKGGVREGERRKKRKRGKKLGNVEE</sequence>
<proteinExistence type="predicted"/>
<evidence type="ECO:0000313" key="2">
    <source>
        <dbReference type="Proteomes" id="UP001281147"/>
    </source>
</evidence>
<dbReference type="Proteomes" id="UP001281147">
    <property type="component" value="Unassembled WGS sequence"/>
</dbReference>
<accession>A0ACC3NBJ1</accession>
<gene>
    <name evidence="1" type="primary">kri1_2</name>
    <name evidence="1" type="ORF">LTR37_008750</name>
</gene>
<name>A0ACC3NBJ1_9PEZI</name>
<dbReference type="EMBL" id="JAUTXU010000065">
    <property type="protein sequence ID" value="KAK3713065.1"/>
    <property type="molecule type" value="Genomic_DNA"/>
</dbReference>
<reference evidence="1" key="1">
    <citation type="submission" date="2023-07" db="EMBL/GenBank/DDBJ databases">
        <title>Black Yeasts Isolated from many extreme environments.</title>
        <authorList>
            <person name="Coleine C."/>
            <person name="Stajich J.E."/>
            <person name="Selbmann L."/>
        </authorList>
    </citation>
    <scope>NUCLEOTIDE SEQUENCE</scope>
    <source>
        <strain evidence="1">CCFEE 5714</strain>
    </source>
</reference>
<comment type="caution">
    <text evidence="1">The sequence shown here is derived from an EMBL/GenBank/DDBJ whole genome shotgun (WGS) entry which is preliminary data.</text>
</comment>
<evidence type="ECO:0000313" key="1">
    <source>
        <dbReference type="EMBL" id="KAK3713065.1"/>
    </source>
</evidence>
<organism evidence="1 2">
    <name type="scientific">Vermiconidia calcicola</name>
    <dbReference type="NCBI Taxonomy" id="1690605"/>
    <lineage>
        <taxon>Eukaryota</taxon>
        <taxon>Fungi</taxon>
        <taxon>Dikarya</taxon>
        <taxon>Ascomycota</taxon>
        <taxon>Pezizomycotina</taxon>
        <taxon>Dothideomycetes</taxon>
        <taxon>Dothideomycetidae</taxon>
        <taxon>Mycosphaerellales</taxon>
        <taxon>Extremaceae</taxon>
        <taxon>Vermiconidia</taxon>
    </lineage>
</organism>
<keyword evidence="2" id="KW-1185">Reference proteome</keyword>
<protein>
    <submittedName>
        <fullName evidence="1">Kinetochore protein Spc24</fullName>
    </submittedName>
</protein>